<evidence type="ECO:0000256" key="1">
    <source>
        <dbReference type="SAM" id="Phobius"/>
    </source>
</evidence>
<keyword evidence="1" id="KW-0812">Transmembrane</keyword>
<accession>A0A6J4KYG8</accession>
<feature type="transmembrane region" description="Helical" evidence="1">
    <location>
        <begin position="133"/>
        <end position="150"/>
    </location>
</feature>
<dbReference type="AlphaFoldDB" id="A0A6J4KYG8"/>
<evidence type="ECO:0008006" key="3">
    <source>
        <dbReference type="Google" id="ProtNLM"/>
    </source>
</evidence>
<sequence>MTCQMCGARVPEGRASCAQCGAMVGRAPGITLAAPNASMSLDTVRVCPRCGFHGTSVSYFATGSHLLVLLGLTVFTSGIGAIIYLLLRGGERICPQCGLKWGRGGYLAPVSPNGARIQEMTPDLGSDGRGKRGVAWALFALAAFFLMLGMAEAEAVLFGFSMMAGAAGFLLRRSGNEARERRREALLQSMHLPVLRLAASRGGRLTVTQVAQELGWTIPRAEKVLSSMEDGYRVMGDVTPEGVIVYDFPELMHMPAPGPQPVPPPTQAPRLMA</sequence>
<keyword evidence="1" id="KW-1133">Transmembrane helix</keyword>
<reference evidence="2" key="1">
    <citation type="submission" date="2020-02" db="EMBL/GenBank/DDBJ databases">
        <authorList>
            <person name="Meier V. D."/>
        </authorList>
    </citation>
    <scope>NUCLEOTIDE SEQUENCE</scope>
    <source>
        <strain evidence="2">AVDCRST_MAG68</strain>
    </source>
</reference>
<organism evidence="2">
    <name type="scientific">uncultured Gemmatimonadota bacterium</name>
    <dbReference type="NCBI Taxonomy" id="203437"/>
    <lineage>
        <taxon>Bacteria</taxon>
        <taxon>Pseudomonadati</taxon>
        <taxon>Gemmatimonadota</taxon>
        <taxon>environmental samples</taxon>
    </lineage>
</organism>
<evidence type="ECO:0000313" key="2">
    <source>
        <dbReference type="EMBL" id="CAA9318316.1"/>
    </source>
</evidence>
<name>A0A6J4KYG8_9BACT</name>
<proteinExistence type="predicted"/>
<dbReference type="EMBL" id="CADCTW010000089">
    <property type="protein sequence ID" value="CAA9318316.1"/>
    <property type="molecule type" value="Genomic_DNA"/>
</dbReference>
<protein>
    <recommendedName>
        <fullName evidence="3">DZANK-type domain-containing protein</fullName>
    </recommendedName>
</protein>
<gene>
    <name evidence="2" type="ORF">AVDCRST_MAG68-2791</name>
</gene>
<feature type="transmembrane region" description="Helical" evidence="1">
    <location>
        <begin position="156"/>
        <end position="173"/>
    </location>
</feature>
<feature type="transmembrane region" description="Helical" evidence="1">
    <location>
        <begin position="66"/>
        <end position="87"/>
    </location>
</feature>
<dbReference type="Gene3D" id="1.10.10.10">
    <property type="entry name" value="Winged helix-like DNA-binding domain superfamily/Winged helix DNA-binding domain"/>
    <property type="match status" value="1"/>
</dbReference>
<keyword evidence="1" id="KW-0472">Membrane</keyword>
<dbReference type="InterPro" id="IPR036388">
    <property type="entry name" value="WH-like_DNA-bd_sf"/>
</dbReference>